<evidence type="ECO:0000313" key="4">
    <source>
        <dbReference type="Proteomes" id="UP001642484"/>
    </source>
</evidence>
<feature type="region of interest" description="Disordered" evidence="1">
    <location>
        <begin position="78"/>
        <end position="105"/>
    </location>
</feature>
<feature type="region of interest" description="Disordered" evidence="1">
    <location>
        <begin position="27"/>
        <end position="66"/>
    </location>
</feature>
<reference evidence="3 4" key="1">
    <citation type="submission" date="2024-02" db="EMBL/GenBank/DDBJ databases">
        <authorList>
            <person name="Chen Y."/>
            <person name="Shah S."/>
            <person name="Dougan E. K."/>
            <person name="Thang M."/>
            <person name="Chan C."/>
        </authorList>
    </citation>
    <scope>NUCLEOTIDE SEQUENCE [LARGE SCALE GENOMIC DNA]</scope>
</reference>
<evidence type="ECO:0008006" key="5">
    <source>
        <dbReference type="Google" id="ProtNLM"/>
    </source>
</evidence>
<protein>
    <recommendedName>
        <fullName evidence="5">Cyclin-dependent kinases regulatory subunit</fullName>
    </recommendedName>
</protein>
<proteinExistence type="predicted"/>
<gene>
    <name evidence="2" type="ORF">CCMP2556_LOCUS35221</name>
    <name evidence="3" type="ORF">CCMP2556_LOCUS35257</name>
</gene>
<accession>A0ABP0P6Q8</accession>
<feature type="compositionally biased region" description="Basic and acidic residues" evidence="1">
    <location>
        <begin position="42"/>
        <end position="55"/>
    </location>
</feature>
<dbReference type="EMBL" id="CAXAMN010022662">
    <property type="protein sequence ID" value="CAK9071726.1"/>
    <property type="molecule type" value="Genomic_DNA"/>
</dbReference>
<evidence type="ECO:0000313" key="3">
    <source>
        <dbReference type="EMBL" id="CAK9071726.1"/>
    </source>
</evidence>
<dbReference type="Proteomes" id="UP001642484">
    <property type="component" value="Unassembled WGS sequence"/>
</dbReference>
<feature type="compositionally biased region" description="Basic and acidic residues" evidence="1">
    <location>
        <begin position="133"/>
        <end position="149"/>
    </location>
</feature>
<feature type="region of interest" description="Disordered" evidence="1">
    <location>
        <begin position="133"/>
        <end position="179"/>
    </location>
</feature>
<name>A0ABP0P6Q8_9DINO</name>
<evidence type="ECO:0000256" key="1">
    <source>
        <dbReference type="SAM" id="MobiDB-lite"/>
    </source>
</evidence>
<dbReference type="EMBL" id="CAXAMN010022651">
    <property type="protein sequence ID" value="CAK9071641.1"/>
    <property type="molecule type" value="Genomic_DNA"/>
</dbReference>
<keyword evidence="4" id="KW-1185">Reference proteome</keyword>
<feature type="compositionally biased region" description="Pro residues" evidence="1">
    <location>
        <begin position="150"/>
        <end position="169"/>
    </location>
</feature>
<organism evidence="3 4">
    <name type="scientific">Durusdinium trenchii</name>
    <dbReference type="NCBI Taxonomy" id="1381693"/>
    <lineage>
        <taxon>Eukaryota</taxon>
        <taxon>Sar</taxon>
        <taxon>Alveolata</taxon>
        <taxon>Dinophyceae</taxon>
        <taxon>Suessiales</taxon>
        <taxon>Symbiodiniaceae</taxon>
        <taxon>Durusdinium</taxon>
    </lineage>
</organism>
<evidence type="ECO:0000313" key="2">
    <source>
        <dbReference type="EMBL" id="CAK9071641.1"/>
    </source>
</evidence>
<comment type="caution">
    <text evidence="3">The sequence shown here is derived from an EMBL/GenBank/DDBJ whole genome shotgun (WGS) entry which is preliminary data.</text>
</comment>
<sequence>MESAKEEQGALAIEDIAASEGALVVASQALLPHGPPTTYGPQRREDGRSKKDGKGHGTSRQVEVNPFWSQTVKDEAMLRAMRPAGLPEASTSTTRPTASGGDEMGVDIQEVLRAVMSQNSMLKRELADLKKKVEDSCKEKDRDFKEASRPKPPASTPPPSPPSGPPPDTPEAEKGGMNDEENQVSYVTQLNGDREYVMTLDVELHLYRNLGWEHFMLDTKEGRVRAMKGRKWQGLHILEPKEV</sequence>